<evidence type="ECO:0000256" key="3">
    <source>
        <dbReference type="ARBA" id="ARBA00023012"/>
    </source>
</evidence>
<evidence type="ECO:0000256" key="2">
    <source>
        <dbReference type="ARBA" id="ARBA00022777"/>
    </source>
</evidence>
<proteinExistence type="predicted"/>
<reference evidence="4 5" key="1">
    <citation type="submission" date="2019-03" db="EMBL/GenBank/DDBJ databases">
        <authorList>
            <person name="Kox A.R. M."/>
        </authorList>
    </citation>
    <scope>NUCLEOTIDE SEQUENCE [LARGE SCALE GENOMIC DNA]</scope>
    <source>
        <strain evidence="4">MTUNDRAET4 annotated genome</strain>
    </source>
</reference>
<evidence type="ECO:0000313" key="4">
    <source>
        <dbReference type="EMBL" id="VFU08830.1"/>
    </source>
</evidence>
<dbReference type="KEGG" id="mtun:MTUNDRAET4_1937"/>
<dbReference type="RefSeq" id="WP_425293966.1">
    <property type="nucleotide sequence ID" value="NZ_LR536450.1"/>
</dbReference>
<evidence type="ECO:0000313" key="5">
    <source>
        <dbReference type="Proteomes" id="UP000294360"/>
    </source>
</evidence>
<sequence length="82" mass="8512">MTCGSPPKRISARIELTVDDDGKAGADVSVKSGMGLLGMRERIAALGGALSIETSRPSGLRLRARIPVPPAETPPDETRDAA</sequence>
<dbReference type="CDD" id="cd16917">
    <property type="entry name" value="HATPase_UhpB-NarQ-NarX-like"/>
    <property type="match status" value="1"/>
</dbReference>
<keyword evidence="1" id="KW-0808">Transferase</keyword>
<dbReference type="AlphaFoldDB" id="A0A4U8YZ24"/>
<dbReference type="GO" id="GO:0000160">
    <property type="term" value="P:phosphorelay signal transduction system"/>
    <property type="evidence" value="ECO:0007669"/>
    <property type="project" value="UniProtKB-KW"/>
</dbReference>
<dbReference type="Proteomes" id="UP000294360">
    <property type="component" value="Chromosome"/>
</dbReference>
<dbReference type="Gene3D" id="3.30.565.10">
    <property type="entry name" value="Histidine kinase-like ATPase, C-terminal domain"/>
    <property type="match status" value="1"/>
</dbReference>
<dbReference type="EMBL" id="LR536450">
    <property type="protein sequence ID" value="VFU08830.1"/>
    <property type="molecule type" value="Genomic_DNA"/>
</dbReference>
<dbReference type="PANTHER" id="PTHR24421">
    <property type="entry name" value="NITRATE/NITRITE SENSOR PROTEIN NARX-RELATED"/>
    <property type="match status" value="1"/>
</dbReference>
<dbReference type="InterPro" id="IPR036890">
    <property type="entry name" value="HATPase_C_sf"/>
</dbReference>
<dbReference type="InterPro" id="IPR050482">
    <property type="entry name" value="Sensor_HK_TwoCompSys"/>
</dbReference>
<accession>A0A4U8YZ24</accession>
<gene>
    <name evidence="4" type="ORF">MTUNDRAET4_1937</name>
</gene>
<organism evidence="4 5">
    <name type="scientific">Methylocella tundrae</name>
    <dbReference type="NCBI Taxonomy" id="227605"/>
    <lineage>
        <taxon>Bacteria</taxon>
        <taxon>Pseudomonadati</taxon>
        <taxon>Pseudomonadota</taxon>
        <taxon>Alphaproteobacteria</taxon>
        <taxon>Hyphomicrobiales</taxon>
        <taxon>Beijerinckiaceae</taxon>
        <taxon>Methylocella</taxon>
    </lineage>
</organism>
<name>A0A4U8YZ24_METTU</name>
<dbReference type="GO" id="GO:0016301">
    <property type="term" value="F:kinase activity"/>
    <property type="evidence" value="ECO:0007669"/>
    <property type="project" value="UniProtKB-KW"/>
</dbReference>
<keyword evidence="2" id="KW-0418">Kinase</keyword>
<evidence type="ECO:0008006" key="6">
    <source>
        <dbReference type="Google" id="ProtNLM"/>
    </source>
</evidence>
<protein>
    <recommendedName>
        <fullName evidence="6">Histidine kinase</fullName>
    </recommendedName>
</protein>
<evidence type="ECO:0000256" key="1">
    <source>
        <dbReference type="ARBA" id="ARBA00022679"/>
    </source>
</evidence>
<keyword evidence="3" id="KW-0902">Two-component regulatory system</keyword>
<dbReference type="PANTHER" id="PTHR24421:SF58">
    <property type="entry name" value="SIGNAL TRANSDUCTION HISTIDINE-PROTEIN KINASE_PHOSPHATASE UHPB"/>
    <property type="match status" value="1"/>
</dbReference>
<dbReference type="SUPFAM" id="SSF55874">
    <property type="entry name" value="ATPase domain of HSP90 chaperone/DNA topoisomerase II/histidine kinase"/>
    <property type="match status" value="1"/>
</dbReference>